<evidence type="ECO:0000256" key="3">
    <source>
        <dbReference type="ARBA" id="ARBA00004550"/>
    </source>
</evidence>
<dbReference type="GO" id="GO:0071222">
    <property type="term" value="P:cellular response to lipopolysaccharide"/>
    <property type="evidence" value="ECO:0007669"/>
    <property type="project" value="TreeGrafter"/>
</dbReference>
<evidence type="ECO:0000256" key="6">
    <source>
        <dbReference type="ARBA" id="ARBA00022514"/>
    </source>
</evidence>
<comment type="subcellular location">
    <subcellularLocation>
        <location evidence="2">Cytoplasm</location>
        <location evidence="2">Cytosol</location>
    </subcellularLocation>
    <subcellularLocation>
        <location evidence="1">Lysosome</location>
    </subcellularLocation>
    <subcellularLocation>
        <location evidence="3">Secreted</location>
        <location evidence="3">Extracellular exosome</location>
    </subcellularLocation>
</comment>
<keyword evidence="9" id="KW-0395">Inflammatory response</keyword>
<evidence type="ECO:0000256" key="11">
    <source>
        <dbReference type="ARBA" id="ARBA00023246"/>
    </source>
</evidence>
<dbReference type="SUPFAM" id="SSF50353">
    <property type="entry name" value="Cytokine"/>
    <property type="match status" value="1"/>
</dbReference>
<organism evidence="13 14">
    <name type="scientific">Acipenser oxyrinchus oxyrinchus</name>
    <dbReference type="NCBI Taxonomy" id="40147"/>
    <lineage>
        <taxon>Eukaryota</taxon>
        <taxon>Metazoa</taxon>
        <taxon>Chordata</taxon>
        <taxon>Craniata</taxon>
        <taxon>Vertebrata</taxon>
        <taxon>Euteleostomi</taxon>
        <taxon>Actinopterygii</taxon>
        <taxon>Chondrostei</taxon>
        <taxon>Acipenseriformes</taxon>
        <taxon>Acipenseridae</taxon>
        <taxon>Acipenser</taxon>
    </lineage>
</organism>
<evidence type="ECO:0000256" key="8">
    <source>
        <dbReference type="ARBA" id="ARBA00022620"/>
    </source>
</evidence>
<sequence>MEVERRRIPRGMCHSGLQLRVSGYARKVREAVTLVLIAEKMKRPKGSLMKHVMEDQAVLEVPLDSDSSLDWDRPWYLDIFWNSDNSQNWDNSWYLDILWYSDRSWYVDLSWYPDSTPSPGTSPDSSRYSISSLGDLSPGFIDQPHEIYDVHYKYWVLQHWNSLPPTLTATMLPYPYMSMQVTLLISTYIPQSNLGSGQLVVLGIKDTNYFLSCSGSSNSPALKLELVEGPISTSSNTARFLFYRRDSGNTTAFESALFPGWFISNHIFLDYFTVAMCYGQNSPGRVTLFHLSSPTNSMKKPSAGERQKFFLSQRLRFRHLRRKTPCIDCASRSLDPPHLLCTGLVRPRHHVTGSSADALSLHYCTANMSL</sequence>
<dbReference type="GO" id="GO:1901222">
    <property type="term" value="P:regulation of non-canonical NF-kappaB signal transduction"/>
    <property type="evidence" value="ECO:0007669"/>
    <property type="project" value="TreeGrafter"/>
</dbReference>
<dbReference type="Gene3D" id="2.80.10.50">
    <property type="match status" value="1"/>
</dbReference>
<keyword evidence="11" id="KW-0497">Mitogen</keyword>
<protein>
    <recommendedName>
        <fullName evidence="12">Interleukin-1</fullName>
    </recommendedName>
</protein>
<dbReference type="GO" id="GO:0042119">
    <property type="term" value="P:neutrophil activation"/>
    <property type="evidence" value="ECO:0007669"/>
    <property type="project" value="TreeGrafter"/>
</dbReference>
<evidence type="ECO:0000256" key="10">
    <source>
        <dbReference type="ARBA" id="ARBA00023228"/>
    </source>
</evidence>
<gene>
    <name evidence="13" type="ORF">AOXY_G28810</name>
</gene>
<dbReference type="PANTHER" id="PTHR10078">
    <property type="entry name" value="INTERLEUKIN-1 FAMILY MEMBER"/>
    <property type="match status" value="1"/>
</dbReference>
<dbReference type="GO" id="GO:0005125">
    <property type="term" value="F:cytokine activity"/>
    <property type="evidence" value="ECO:0007669"/>
    <property type="project" value="UniProtKB-UniRule"/>
</dbReference>
<evidence type="ECO:0000256" key="7">
    <source>
        <dbReference type="ARBA" id="ARBA00022525"/>
    </source>
</evidence>
<name>A0AAD8FRD5_ACIOX</name>
<keyword evidence="8" id="KW-0666">Pyrogen</keyword>
<keyword evidence="7 12" id="KW-0964">Secreted</keyword>
<dbReference type="PANTHER" id="PTHR10078:SF30">
    <property type="entry name" value="INTERLEUKIN-1 BETA"/>
    <property type="match status" value="1"/>
</dbReference>
<dbReference type="InterPro" id="IPR000975">
    <property type="entry name" value="IL-1_fam"/>
</dbReference>
<dbReference type="GO" id="GO:0005615">
    <property type="term" value="C:extracellular space"/>
    <property type="evidence" value="ECO:0007669"/>
    <property type="project" value="UniProtKB-KW"/>
</dbReference>
<dbReference type="GO" id="GO:0005829">
    <property type="term" value="C:cytosol"/>
    <property type="evidence" value="ECO:0007669"/>
    <property type="project" value="UniProtKB-SubCell"/>
</dbReference>
<proteinExistence type="inferred from homology"/>
<dbReference type="Proteomes" id="UP001230051">
    <property type="component" value="Unassembled WGS sequence"/>
</dbReference>
<keyword evidence="5" id="KW-0963">Cytoplasm</keyword>
<evidence type="ECO:0000313" key="13">
    <source>
        <dbReference type="EMBL" id="KAK1154455.1"/>
    </source>
</evidence>
<keyword evidence="14" id="KW-1185">Reference proteome</keyword>
<evidence type="ECO:0000313" key="14">
    <source>
        <dbReference type="Proteomes" id="UP001230051"/>
    </source>
</evidence>
<evidence type="ECO:0000256" key="4">
    <source>
        <dbReference type="ARBA" id="ARBA00010448"/>
    </source>
</evidence>
<dbReference type="AlphaFoldDB" id="A0AAD8FRD5"/>
<evidence type="ECO:0000256" key="12">
    <source>
        <dbReference type="RuleBase" id="RU003753"/>
    </source>
</evidence>
<evidence type="ECO:0000256" key="1">
    <source>
        <dbReference type="ARBA" id="ARBA00004371"/>
    </source>
</evidence>
<dbReference type="GO" id="GO:0006955">
    <property type="term" value="P:immune response"/>
    <property type="evidence" value="ECO:0007669"/>
    <property type="project" value="InterPro"/>
</dbReference>
<reference evidence="13" key="1">
    <citation type="submission" date="2022-02" db="EMBL/GenBank/DDBJ databases">
        <title>Atlantic sturgeon de novo genome assembly.</title>
        <authorList>
            <person name="Stock M."/>
            <person name="Klopp C."/>
            <person name="Guiguen Y."/>
            <person name="Cabau C."/>
            <person name="Parinello H."/>
            <person name="Santidrian Yebra-Pimentel E."/>
            <person name="Kuhl H."/>
            <person name="Dirks R.P."/>
            <person name="Guessner J."/>
            <person name="Wuertz S."/>
            <person name="Du K."/>
            <person name="Schartl M."/>
        </authorList>
    </citation>
    <scope>NUCLEOTIDE SEQUENCE</scope>
    <source>
        <strain evidence="13">STURGEONOMICS-FGT-2020</strain>
        <tissue evidence="13">Whole blood</tissue>
    </source>
</reference>
<accession>A0AAD8FRD5</accession>
<dbReference type="GO" id="GO:0010628">
    <property type="term" value="P:positive regulation of gene expression"/>
    <property type="evidence" value="ECO:0007669"/>
    <property type="project" value="TreeGrafter"/>
</dbReference>
<dbReference type="SMART" id="SM00125">
    <property type="entry name" value="IL1"/>
    <property type="match status" value="1"/>
</dbReference>
<evidence type="ECO:0000256" key="5">
    <source>
        <dbReference type="ARBA" id="ARBA00022490"/>
    </source>
</evidence>
<dbReference type="Pfam" id="PF00340">
    <property type="entry name" value="IL1"/>
    <property type="match status" value="1"/>
</dbReference>
<evidence type="ECO:0000256" key="9">
    <source>
        <dbReference type="ARBA" id="ARBA00023198"/>
    </source>
</evidence>
<dbReference type="PRINTS" id="PR00264">
    <property type="entry name" value="INTERLEUKIN1"/>
</dbReference>
<dbReference type="PRINTS" id="PR01357">
    <property type="entry name" value="INTRLEUKN1AB"/>
</dbReference>
<dbReference type="GO" id="GO:0051781">
    <property type="term" value="P:positive regulation of cell division"/>
    <property type="evidence" value="ECO:0007669"/>
    <property type="project" value="UniProtKB-KW"/>
</dbReference>
<comment type="caution">
    <text evidence="13">The sequence shown here is derived from an EMBL/GenBank/DDBJ whole genome shotgun (WGS) entry which is preliminary data.</text>
</comment>
<dbReference type="EMBL" id="JAGXEW010000036">
    <property type="protein sequence ID" value="KAK1154455.1"/>
    <property type="molecule type" value="Genomic_DNA"/>
</dbReference>
<dbReference type="GO" id="GO:0005149">
    <property type="term" value="F:interleukin-1 receptor binding"/>
    <property type="evidence" value="ECO:0007669"/>
    <property type="project" value="UniProtKB-UniRule"/>
</dbReference>
<keyword evidence="10" id="KW-0458">Lysosome</keyword>
<dbReference type="GO" id="GO:0019221">
    <property type="term" value="P:cytokine-mediated signaling pathway"/>
    <property type="evidence" value="ECO:0007669"/>
    <property type="project" value="TreeGrafter"/>
</dbReference>
<dbReference type="GO" id="GO:0048246">
    <property type="term" value="P:macrophage chemotaxis"/>
    <property type="evidence" value="ECO:0007669"/>
    <property type="project" value="TreeGrafter"/>
</dbReference>
<evidence type="ECO:0000256" key="2">
    <source>
        <dbReference type="ARBA" id="ARBA00004514"/>
    </source>
</evidence>
<dbReference type="InterPro" id="IPR008996">
    <property type="entry name" value="IL1/FGF"/>
</dbReference>
<comment type="similarity">
    <text evidence="4 12">Belongs to the IL-1 family.</text>
</comment>
<dbReference type="GO" id="GO:0005764">
    <property type="term" value="C:lysosome"/>
    <property type="evidence" value="ECO:0007669"/>
    <property type="project" value="UniProtKB-SubCell"/>
</dbReference>
<keyword evidence="6" id="KW-0202">Cytokine</keyword>
<dbReference type="GO" id="GO:0001660">
    <property type="term" value="P:fever generation"/>
    <property type="evidence" value="ECO:0007669"/>
    <property type="project" value="UniProtKB-KW"/>
</dbReference>